<reference evidence="2" key="2">
    <citation type="journal article" date="2023" name="Int. J. Mol. Sci.">
        <title>De Novo Assembly and Annotation of 11 Diverse Shrub Willow (Salix) Genomes Reveals Novel Gene Organization in Sex-Linked Regions.</title>
        <authorList>
            <person name="Hyden B."/>
            <person name="Feng K."/>
            <person name="Yates T.B."/>
            <person name="Jawdy S."/>
            <person name="Cereghino C."/>
            <person name="Smart L.B."/>
            <person name="Muchero W."/>
        </authorList>
    </citation>
    <scope>NUCLEOTIDE SEQUENCE</scope>
    <source>
        <tissue evidence="2">Shoot tip</tissue>
    </source>
</reference>
<organism evidence="2 3">
    <name type="scientific">Salix purpurea</name>
    <name type="common">Purple osier willow</name>
    <dbReference type="NCBI Taxonomy" id="77065"/>
    <lineage>
        <taxon>Eukaryota</taxon>
        <taxon>Viridiplantae</taxon>
        <taxon>Streptophyta</taxon>
        <taxon>Embryophyta</taxon>
        <taxon>Tracheophyta</taxon>
        <taxon>Spermatophyta</taxon>
        <taxon>Magnoliopsida</taxon>
        <taxon>eudicotyledons</taxon>
        <taxon>Gunneridae</taxon>
        <taxon>Pentapetalae</taxon>
        <taxon>rosids</taxon>
        <taxon>fabids</taxon>
        <taxon>Malpighiales</taxon>
        <taxon>Salicaceae</taxon>
        <taxon>Saliceae</taxon>
        <taxon>Salix</taxon>
    </lineage>
</organism>
<evidence type="ECO:0000313" key="3">
    <source>
        <dbReference type="Proteomes" id="UP001151532"/>
    </source>
</evidence>
<evidence type="ECO:0000256" key="1">
    <source>
        <dbReference type="SAM" id="MobiDB-lite"/>
    </source>
</evidence>
<feature type="region of interest" description="Disordered" evidence="1">
    <location>
        <begin position="82"/>
        <end position="108"/>
    </location>
</feature>
<protein>
    <submittedName>
        <fullName evidence="2">Uncharacterized protein</fullName>
    </submittedName>
</protein>
<keyword evidence="3" id="KW-1185">Reference proteome</keyword>
<dbReference type="EMBL" id="JAPFFK010000004">
    <property type="protein sequence ID" value="KAJ6766985.1"/>
    <property type="molecule type" value="Genomic_DNA"/>
</dbReference>
<feature type="compositionally biased region" description="Basic and acidic residues" evidence="1">
    <location>
        <begin position="85"/>
        <end position="100"/>
    </location>
</feature>
<name>A0A9Q0WGR8_SALPP</name>
<evidence type="ECO:0000313" key="2">
    <source>
        <dbReference type="EMBL" id="KAJ6766985.1"/>
    </source>
</evidence>
<dbReference type="AlphaFoldDB" id="A0A9Q0WGR8"/>
<reference evidence="2" key="1">
    <citation type="submission" date="2022-11" db="EMBL/GenBank/DDBJ databases">
        <authorList>
            <person name="Hyden B.L."/>
            <person name="Feng K."/>
            <person name="Yates T."/>
            <person name="Jawdy S."/>
            <person name="Smart L.B."/>
            <person name="Muchero W."/>
        </authorList>
    </citation>
    <scope>NUCLEOTIDE SEQUENCE</scope>
    <source>
        <tissue evidence="2">Shoot tip</tissue>
    </source>
</reference>
<dbReference type="Proteomes" id="UP001151532">
    <property type="component" value="Chromosome 4"/>
</dbReference>
<comment type="caution">
    <text evidence="2">The sequence shown here is derived from an EMBL/GenBank/DDBJ whole genome shotgun (WGS) entry which is preliminary data.</text>
</comment>
<gene>
    <name evidence="2" type="ORF">OIU79_022864</name>
</gene>
<accession>A0A9Q0WGR8</accession>
<proteinExistence type="predicted"/>
<sequence>MAGGERRRGDDGEGRVWCFNGLQGERGILRVEGRVRDGLSGRRRKGILCGGWGPVDGGEGKTGERNGNCGKQCEGPEVRLVGGGEKMERSPGESLVERSKANGKRKGILRVGRESEDLGVDCEKERKRVREVA</sequence>